<dbReference type="EMBL" id="JBHLZU010000026">
    <property type="protein sequence ID" value="MFB9908254.1"/>
    <property type="molecule type" value="Genomic_DNA"/>
</dbReference>
<protein>
    <recommendedName>
        <fullName evidence="4">DUF4129 domain-containing protein</fullName>
    </recommendedName>
</protein>
<evidence type="ECO:0000256" key="1">
    <source>
        <dbReference type="SAM" id="Phobius"/>
    </source>
</evidence>
<keyword evidence="3" id="KW-1185">Reference proteome</keyword>
<comment type="caution">
    <text evidence="2">The sequence shown here is derived from an EMBL/GenBank/DDBJ whole genome shotgun (WGS) entry which is preliminary data.</text>
</comment>
<evidence type="ECO:0000313" key="2">
    <source>
        <dbReference type="EMBL" id="MFB9908254.1"/>
    </source>
</evidence>
<keyword evidence="1" id="KW-1133">Transmembrane helix</keyword>
<organism evidence="2 3">
    <name type="scientific">Allokutzneria oryzae</name>
    <dbReference type="NCBI Taxonomy" id="1378989"/>
    <lineage>
        <taxon>Bacteria</taxon>
        <taxon>Bacillati</taxon>
        <taxon>Actinomycetota</taxon>
        <taxon>Actinomycetes</taxon>
        <taxon>Pseudonocardiales</taxon>
        <taxon>Pseudonocardiaceae</taxon>
        <taxon>Allokutzneria</taxon>
    </lineage>
</organism>
<sequence length="189" mass="19949">MSTPLATPAPWRARLTKTVVLPEFWAVVATALGVTAVLLPLWWALPGLVWALLFIVLVGGFLALLPSWVRGAVRQQRLDAVAAGGPDAADAAWQELVASSVDRGTGVSDTDTVRVAATKLAREHGLDESGRAALRVLVGAVERSWYGSAPEAGAELAGALDQVLASLRENAPMSLRARLFPRSALPSRP</sequence>
<keyword evidence="1" id="KW-0812">Transmembrane</keyword>
<evidence type="ECO:0008006" key="4">
    <source>
        <dbReference type="Google" id="ProtNLM"/>
    </source>
</evidence>
<dbReference type="RefSeq" id="WP_377859774.1">
    <property type="nucleotide sequence ID" value="NZ_JBHLZU010000026.1"/>
</dbReference>
<feature type="transmembrane region" description="Helical" evidence="1">
    <location>
        <begin position="49"/>
        <end position="69"/>
    </location>
</feature>
<name>A0ABV6A7Q9_9PSEU</name>
<feature type="transmembrane region" description="Helical" evidence="1">
    <location>
        <begin position="24"/>
        <end position="43"/>
    </location>
</feature>
<evidence type="ECO:0000313" key="3">
    <source>
        <dbReference type="Proteomes" id="UP001589693"/>
    </source>
</evidence>
<accession>A0ABV6A7Q9</accession>
<keyword evidence="1" id="KW-0472">Membrane</keyword>
<proteinExistence type="predicted"/>
<gene>
    <name evidence="2" type="ORF">ACFFQA_30340</name>
</gene>
<dbReference type="Proteomes" id="UP001589693">
    <property type="component" value="Unassembled WGS sequence"/>
</dbReference>
<reference evidence="2 3" key="1">
    <citation type="submission" date="2024-09" db="EMBL/GenBank/DDBJ databases">
        <authorList>
            <person name="Sun Q."/>
            <person name="Mori K."/>
        </authorList>
    </citation>
    <scope>NUCLEOTIDE SEQUENCE [LARGE SCALE GENOMIC DNA]</scope>
    <source>
        <strain evidence="2 3">TBRC 7907</strain>
    </source>
</reference>